<organism evidence="2 3">
    <name type="scientific">Parelaphostrongylus tenuis</name>
    <name type="common">Meningeal worm</name>
    <dbReference type="NCBI Taxonomy" id="148309"/>
    <lineage>
        <taxon>Eukaryota</taxon>
        <taxon>Metazoa</taxon>
        <taxon>Ecdysozoa</taxon>
        <taxon>Nematoda</taxon>
        <taxon>Chromadorea</taxon>
        <taxon>Rhabditida</taxon>
        <taxon>Rhabditina</taxon>
        <taxon>Rhabditomorpha</taxon>
        <taxon>Strongyloidea</taxon>
        <taxon>Metastrongylidae</taxon>
        <taxon>Parelaphostrongylus</taxon>
    </lineage>
</organism>
<evidence type="ECO:0000256" key="1">
    <source>
        <dbReference type="SAM" id="MobiDB-lite"/>
    </source>
</evidence>
<sequence>MVRVPVRINQKKRSGYQDYLSNVNRIRAESRTSLAEPAHLVPSAATYKMQTCGESRSSTRVPHCSESESSYRDNRSAPYHHSVTSESQLTTRSSLMYKERKTDPQSKSNSVIDPNQFVEELSDSEDWDEIAQLVSNPTLKRSLDSSSEQLRKRSLLDLSSDSPPSCNTPCKSQYLQHDRAATASCSSELHSTERRLQSPCLSVKEKSRFCIQYPSMQQGTYLSQPRVDMCLSDQTVSGWLQTAVMAHIGKELWSFGGLVVAFATNMGEARVQFEPEIKCFAYHWRSSNTNKSCNLPGKRNRLWRT</sequence>
<proteinExistence type="predicted"/>
<dbReference type="EMBL" id="JAHQIW010006371">
    <property type="protein sequence ID" value="KAJ1368982.1"/>
    <property type="molecule type" value="Genomic_DNA"/>
</dbReference>
<gene>
    <name evidence="2" type="ORF">KIN20_030347</name>
</gene>
<name>A0AAD5R3N5_PARTN</name>
<protein>
    <submittedName>
        <fullName evidence="2">Uncharacterized protein</fullName>
    </submittedName>
</protein>
<evidence type="ECO:0000313" key="2">
    <source>
        <dbReference type="EMBL" id="KAJ1368982.1"/>
    </source>
</evidence>
<evidence type="ECO:0000313" key="3">
    <source>
        <dbReference type="Proteomes" id="UP001196413"/>
    </source>
</evidence>
<feature type="compositionally biased region" description="Polar residues" evidence="1">
    <location>
        <begin position="51"/>
        <end position="60"/>
    </location>
</feature>
<feature type="region of interest" description="Disordered" evidence="1">
    <location>
        <begin position="51"/>
        <end position="93"/>
    </location>
</feature>
<dbReference type="AlphaFoldDB" id="A0AAD5R3N5"/>
<feature type="compositionally biased region" description="Polar residues" evidence="1">
    <location>
        <begin position="82"/>
        <end position="93"/>
    </location>
</feature>
<accession>A0AAD5R3N5</accession>
<keyword evidence="3" id="KW-1185">Reference proteome</keyword>
<reference evidence="2" key="1">
    <citation type="submission" date="2021-06" db="EMBL/GenBank/DDBJ databases">
        <title>Parelaphostrongylus tenuis whole genome reference sequence.</title>
        <authorList>
            <person name="Garwood T.J."/>
            <person name="Larsen P.A."/>
            <person name="Fountain-Jones N.M."/>
            <person name="Garbe J.R."/>
            <person name="Macchietto M.G."/>
            <person name="Kania S.A."/>
            <person name="Gerhold R.W."/>
            <person name="Richards J.E."/>
            <person name="Wolf T.M."/>
        </authorList>
    </citation>
    <scope>NUCLEOTIDE SEQUENCE</scope>
    <source>
        <strain evidence="2">MNPRO001-30</strain>
        <tissue evidence="2">Meninges</tissue>
    </source>
</reference>
<comment type="caution">
    <text evidence="2">The sequence shown here is derived from an EMBL/GenBank/DDBJ whole genome shotgun (WGS) entry which is preliminary data.</text>
</comment>
<feature type="compositionally biased region" description="Basic and acidic residues" evidence="1">
    <location>
        <begin position="63"/>
        <end position="75"/>
    </location>
</feature>
<dbReference type="Proteomes" id="UP001196413">
    <property type="component" value="Unassembled WGS sequence"/>
</dbReference>